<gene>
    <name evidence="2" type="ORF">ES288_D06G090900v1</name>
</gene>
<feature type="compositionally biased region" description="Acidic residues" evidence="1">
    <location>
        <begin position="43"/>
        <end position="56"/>
    </location>
</feature>
<evidence type="ECO:0000313" key="3">
    <source>
        <dbReference type="Proteomes" id="UP000323506"/>
    </source>
</evidence>
<name>A0A5D2C6I2_GOSDA</name>
<dbReference type="AlphaFoldDB" id="A0A5D2C6I2"/>
<organism evidence="2 3">
    <name type="scientific">Gossypium darwinii</name>
    <name type="common">Darwin's cotton</name>
    <name type="synonym">Gossypium barbadense var. darwinii</name>
    <dbReference type="NCBI Taxonomy" id="34276"/>
    <lineage>
        <taxon>Eukaryota</taxon>
        <taxon>Viridiplantae</taxon>
        <taxon>Streptophyta</taxon>
        <taxon>Embryophyta</taxon>
        <taxon>Tracheophyta</taxon>
        <taxon>Spermatophyta</taxon>
        <taxon>Magnoliopsida</taxon>
        <taxon>eudicotyledons</taxon>
        <taxon>Gunneridae</taxon>
        <taxon>Pentapetalae</taxon>
        <taxon>rosids</taxon>
        <taxon>malvids</taxon>
        <taxon>Malvales</taxon>
        <taxon>Malvaceae</taxon>
        <taxon>Malvoideae</taxon>
        <taxon>Gossypium</taxon>
    </lineage>
</organism>
<evidence type="ECO:0000256" key="1">
    <source>
        <dbReference type="SAM" id="MobiDB-lite"/>
    </source>
</evidence>
<accession>A0A5D2C6I2</accession>
<evidence type="ECO:0000313" key="2">
    <source>
        <dbReference type="EMBL" id="TYG64220.1"/>
    </source>
</evidence>
<protein>
    <submittedName>
        <fullName evidence="2">Uncharacterized protein</fullName>
    </submittedName>
</protein>
<keyword evidence="3" id="KW-1185">Reference proteome</keyword>
<dbReference type="Proteomes" id="UP000323506">
    <property type="component" value="Chromosome D06"/>
</dbReference>
<proteinExistence type="predicted"/>
<feature type="region of interest" description="Disordered" evidence="1">
    <location>
        <begin position="27"/>
        <end position="58"/>
    </location>
</feature>
<dbReference type="EMBL" id="CM017706">
    <property type="protein sequence ID" value="TYG64220.1"/>
    <property type="molecule type" value="Genomic_DNA"/>
</dbReference>
<reference evidence="2 3" key="1">
    <citation type="submission" date="2019-06" db="EMBL/GenBank/DDBJ databases">
        <title>WGS assembly of Gossypium darwinii.</title>
        <authorList>
            <person name="Chen Z.J."/>
            <person name="Sreedasyam A."/>
            <person name="Ando A."/>
            <person name="Song Q."/>
            <person name="De L."/>
            <person name="Hulse-Kemp A."/>
            <person name="Ding M."/>
            <person name="Ye W."/>
            <person name="Kirkbride R."/>
            <person name="Jenkins J."/>
            <person name="Plott C."/>
            <person name="Lovell J."/>
            <person name="Lin Y.-M."/>
            <person name="Vaughn R."/>
            <person name="Liu B."/>
            <person name="Li W."/>
            <person name="Simpson S."/>
            <person name="Scheffler B."/>
            <person name="Saski C."/>
            <person name="Grover C."/>
            <person name="Hu G."/>
            <person name="Conover J."/>
            <person name="Carlson J."/>
            <person name="Shu S."/>
            <person name="Boston L."/>
            <person name="Williams M."/>
            <person name="Peterson D."/>
            <person name="Mcgee K."/>
            <person name="Jones D."/>
            <person name="Wendel J."/>
            <person name="Stelly D."/>
            <person name="Grimwood J."/>
            <person name="Schmutz J."/>
        </authorList>
    </citation>
    <scope>NUCLEOTIDE SEQUENCE [LARGE SCALE GENOMIC DNA]</scope>
    <source>
        <strain evidence="2">1808015.09</strain>
    </source>
</reference>
<dbReference type="PANTHER" id="PTHR31973">
    <property type="entry name" value="POLYPROTEIN, PUTATIVE-RELATED"/>
    <property type="match status" value="1"/>
</dbReference>
<sequence>MLLLVVGESDFEDDMLLLSAGESDFEGVEADGKGEVEGVQVDGEGDAEGGEADGEGDVERDQLLEKIMEWFGSSIDGMDNVATAVSEEEDGNETEVYDSDEHGSLVRSDKDEEYEDGERRISNLGMLFKDSKQFKSVIRNYFKECRRQLKFLKNELKRVVRILASYNPVAKCLQIMNFQKEHHCLVSFKNKMVIATMIAQHFEAIIKDHPKMKLREIQRTIQMVTTNSASYFKRFYVCFDTLKRGWKVSPFKSEFLATVGRDVNNQMFPIAWAMVEVECTDS</sequence>
<dbReference type="PANTHER" id="PTHR31973:SF187">
    <property type="entry name" value="MUTATOR TRANSPOSASE MUDRA PROTEIN"/>
    <property type="match status" value="1"/>
</dbReference>